<organism evidence="1 2">
    <name type="scientific">Leptospira ellinghausenii</name>
    <dbReference type="NCBI Taxonomy" id="1917822"/>
    <lineage>
        <taxon>Bacteria</taxon>
        <taxon>Pseudomonadati</taxon>
        <taxon>Spirochaetota</taxon>
        <taxon>Spirochaetia</taxon>
        <taxon>Leptospirales</taxon>
        <taxon>Leptospiraceae</taxon>
        <taxon>Leptospira</taxon>
    </lineage>
</organism>
<dbReference type="EMBL" id="BFAZ01000013">
    <property type="protein sequence ID" value="GBF44469.1"/>
    <property type="molecule type" value="Genomic_DNA"/>
</dbReference>
<keyword evidence="2" id="KW-1185">Reference proteome</keyword>
<name>A0A2P2DIN6_9LEPT</name>
<dbReference type="Proteomes" id="UP000245206">
    <property type="component" value="Unassembled WGS sequence"/>
</dbReference>
<accession>A0A2P2DIN6</accession>
<dbReference type="RefSeq" id="WP_108961438.1">
    <property type="nucleotide sequence ID" value="NZ_BFAZ01000013.1"/>
</dbReference>
<evidence type="ECO:0000313" key="2">
    <source>
        <dbReference type="Proteomes" id="UP000245206"/>
    </source>
</evidence>
<reference evidence="2" key="1">
    <citation type="journal article" date="2019" name="Microbiol. Immunol.">
        <title>Molecular and phenotypic characterization of Leptospira johnsonii sp. nov., Leptospira ellinghausenii sp. nov. and Leptospira ryugenii sp. nov. isolated from soil and water in Japan.</title>
        <authorList>
            <person name="Masuzawa T."/>
            <person name="Saito M."/>
            <person name="Nakao R."/>
            <person name="Nikaido Y."/>
            <person name="Matsumoto M."/>
            <person name="Ogawa M."/>
            <person name="Yokoyama M."/>
            <person name="Hidaka Y."/>
            <person name="Tomita J."/>
            <person name="Sakakibara K."/>
            <person name="Suzuki K."/>
            <person name="Yasuda S."/>
            <person name="Sato H."/>
            <person name="Yamaguchi M."/>
            <person name="Yoshida S.I."/>
            <person name="Koizumi N."/>
            <person name="Kawamura Y."/>
        </authorList>
    </citation>
    <scope>NUCLEOTIDE SEQUENCE [LARGE SCALE GENOMIC DNA]</scope>
    <source>
        <strain evidence="2">E18</strain>
    </source>
</reference>
<dbReference type="Pfam" id="PF22091">
    <property type="entry name" value="DUF6941"/>
    <property type="match status" value="1"/>
</dbReference>
<proteinExistence type="predicted"/>
<protein>
    <submittedName>
        <fullName evidence="1">Uncharacterized protein</fullName>
    </submittedName>
</protein>
<gene>
    <name evidence="1" type="ORF">LPTSP2_37720</name>
</gene>
<dbReference type="AlphaFoldDB" id="A0A2P2DIN6"/>
<evidence type="ECO:0000313" key="1">
    <source>
        <dbReference type="EMBL" id="GBF44469.1"/>
    </source>
</evidence>
<dbReference type="InterPro" id="IPR054221">
    <property type="entry name" value="DUF6941"/>
</dbReference>
<sequence length="132" mass="14696">MSNPKVLAIIFADKIIEEKNNKKGIIGTFDTVYAPAFPMAPFPWGVYISITGVIGKASFSLILQKLNAEEPLLKLDGDLEGRDPEGMIEIPLNFENVQFHEPGDYKFSVMIDNVIVESRKLRVNIAPQPAIH</sequence>
<comment type="caution">
    <text evidence="1">The sequence shown here is derived from an EMBL/GenBank/DDBJ whole genome shotgun (WGS) entry which is preliminary data.</text>
</comment>